<dbReference type="Gene3D" id="3.30.450.360">
    <property type="match status" value="1"/>
</dbReference>
<sequence>MKSWLMVMLCMLVIVFCQNFFDGREDYNETLKLNKASLFLNYTAAFDAYYLSNGGANGDVTNFVLLPSWLPVDSSIRMYISSGAGYIFMPSASGVLSEIMKRTDYSAWVGFSDDTSIITLSGKLNKPSFIPANYIVYVR</sequence>
<proteinExistence type="predicted"/>
<protein>
    <submittedName>
        <fullName evidence="1">Type IV pilus biogenesis protein PilM</fullName>
    </submittedName>
</protein>
<evidence type="ECO:0000313" key="1">
    <source>
        <dbReference type="EMBL" id="PHM25090.1"/>
    </source>
</evidence>
<dbReference type="Pfam" id="PF07419">
    <property type="entry name" value="PilM"/>
    <property type="match status" value="1"/>
</dbReference>
<comment type="caution">
    <text evidence="1">The sequence shown here is derived from an EMBL/GenBank/DDBJ whole genome shotgun (WGS) entry which is preliminary data.</text>
</comment>
<gene>
    <name evidence="1" type="ORF">Xbud_03166</name>
</gene>
<dbReference type="EMBL" id="NIBS01000021">
    <property type="protein sequence ID" value="PHM25090.1"/>
    <property type="molecule type" value="Genomic_DNA"/>
</dbReference>
<evidence type="ECO:0000313" key="2">
    <source>
        <dbReference type="Proteomes" id="UP000225833"/>
    </source>
</evidence>
<dbReference type="AlphaFoldDB" id="A0A2D0ITA8"/>
<name>A0A2D0ITA8_XENBU</name>
<dbReference type="InterPro" id="IPR009987">
    <property type="entry name" value="IM_PilM"/>
</dbReference>
<dbReference type="RefSeq" id="WP_099136912.1">
    <property type="nucleotide sequence ID" value="NZ_CAWNNJ010000088.1"/>
</dbReference>
<reference evidence="1 2" key="1">
    <citation type="journal article" date="2017" name="Nat. Microbiol.">
        <title>Natural product diversity associated with the nematode symbionts Photorhabdus and Xenorhabdus.</title>
        <authorList>
            <person name="Tobias N.J."/>
            <person name="Wolff H."/>
            <person name="Djahanschiri B."/>
            <person name="Grundmann F."/>
            <person name="Kronenwerth M."/>
            <person name="Shi Y.M."/>
            <person name="Simonyi S."/>
            <person name="Grun P."/>
            <person name="Shapiro-Ilan D."/>
            <person name="Pidot S.J."/>
            <person name="Stinear T.P."/>
            <person name="Ebersberger I."/>
            <person name="Bode H.B."/>
        </authorList>
    </citation>
    <scope>NUCLEOTIDE SEQUENCE [LARGE SCALE GENOMIC DNA]</scope>
    <source>
        <strain evidence="1 2">DSM 16342</strain>
    </source>
</reference>
<dbReference type="Proteomes" id="UP000225833">
    <property type="component" value="Unassembled WGS sequence"/>
</dbReference>
<organism evidence="1 2">
    <name type="scientific">Xenorhabdus budapestensis</name>
    <dbReference type="NCBI Taxonomy" id="290110"/>
    <lineage>
        <taxon>Bacteria</taxon>
        <taxon>Pseudomonadati</taxon>
        <taxon>Pseudomonadota</taxon>
        <taxon>Gammaproteobacteria</taxon>
        <taxon>Enterobacterales</taxon>
        <taxon>Morganellaceae</taxon>
        <taxon>Xenorhabdus</taxon>
    </lineage>
</organism>
<dbReference type="OrthoDB" id="6638179at2"/>
<accession>A0A2D0ITA8</accession>